<sequence length="117" mass="13423">MSCCDDPTEIHKVDPRELVREQQHYGNLVRDLFTDDPEKVLLKLLNESNAYLRELAALRAHYPSVRLRAIELLDKKSQAVLEQLIEQEPDSSFGIAAKQRIEQLSNETGLFGKLFKS</sequence>
<keyword evidence="2" id="KW-1185">Reference proteome</keyword>
<evidence type="ECO:0000313" key="1">
    <source>
        <dbReference type="EMBL" id="CCE25471.1"/>
    </source>
</evidence>
<dbReference type="HOGENOM" id="CLU_2220044_0_0_6"/>
<dbReference type="EMBL" id="FO082060">
    <property type="protein sequence ID" value="CCE25471.1"/>
    <property type="molecule type" value="Genomic_DNA"/>
</dbReference>
<organism evidence="1 2">
    <name type="scientific">Methylotuvimicrobium alcaliphilum (strain DSM 19304 / NCIMB 14124 / VKM B-2133 / 20Z)</name>
    <name type="common">Methylomicrobium alcaliphilum</name>
    <dbReference type="NCBI Taxonomy" id="1091494"/>
    <lineage>
        <taxon>Bacteria</taxon>
        <taxon>Pseudomonadati</taxon>
        <taxon>Pseudomonadota</taxon>
        <taxon>Gammaproteobacteria</taxon>
        <taxon>Methylococcales</taxon>
        <taxon>Methylococcaceae</taxon>
        <taxon>Methylotuvimicrobium</taxon>
    </lineage>
</organism>
<dbReference type="KEGG" id="mah:MEALZ_3815"/>
<reference evidence="2" key="1">
    <citation type="journal article" date="2012" name="J. Bacteriol.">
        <title>Genome sequence of the haloalkaliphilic methanotrophic bacterium Methylomicrobium alcaliphilum 20Z.</title>
        <authorList>
            <person name="Vuilleumier S."/>
            <person name="Khmelenina V.N."/>
            <person name="Bringel F."/>
            <person name="Reshetnikov A.S."/>
            <person name="Lajus A."/>
            <person name="Mangenot S."/>
            <person name="Rouy Z."/>
            <person name="Op den Camp H.J."/>
            <person name="Jetten M.S."/>
            <person name="Dispirito A.A."/>
            <person name="Dunfield P."/>
            <person name="Klotz M.G."/>
            <person name="Semrau J.D."/>
            <person name="Stein L.Y."/>
            <person name="Barbe V."/>
            <person name="Medigue C."/>
            <person name="Trotsenko Y.A."/>
            <person name="Kalyuzhnaya M.G."/>
        </authorList>
    </citation>
    <scope>NUCLEOTIDE SEQUENCE [LARGE SCALE GENOMIC DNA]</scope>
    <source>
        <strain evidence="2">DSM 19304 / NCIMB 14124 / VKM B-2133 / 20Z</strain>
    </source>
</reference>
<dbReference type="STRING" id="1091494.MEALZ_3815"/>
<dbReference type="AlphaFoldDB" id="G4SZ14"/>
<dbReference type="PATRIC" id="fig|271065.3.peg.3943"/>
<protein>
    <recommendedName>
        <fullName evidence="3">HEAT repeat domain-containing protein</fullName>
    </recommendedName>
</protein>
<evidence type="ECO:0008006" key="3">
    <source>
        <dbReference type="Google" id="ProtNLM"/>
    </source>
</evidence>
<evidence type="ECO:0000313" key="2">
    <source>
        <dbReference type="Proteomes" id="UP000008315"/>
    </source>
</evidence>
<proteinExistence type="predicted"/>
<gene>
    <name evidence="1" type="ordered locus">MEALZ_3815</name>
</gene>
<name>G4SZ14_META2</name>
<dbReference type="RefSeq" id="WP_014150224.1">
    <property type="nucleotide sequence ID" value="NC_016112.1"/>
</dbReference>
<dbReference type="Proteomes" id="UP000008315">
    <property type="component" value="Chromosome"/>
</dbReference>
<accession>G4SZ14</accession>